<gene>
    <name evidence="2" type="ORF">AMELA_G00240630</name>
</gene>
<evidence type="ECO:0000313" key="3">
    <source>
        <dbReference type="Proteomes" id="UP000593565"/>
    </source>
</evidence>
<feature type="region of interest" description="Disordered" evidence="1">
    <location>
        <begin position="1"/>
        <end position="28"/>
    </location>
</feature>
<accession>A0A7J5ZV90</accession>
<sequence length="237" mass="26468">MKTGSVLLGHQGTPYYHPSNGPQQEKDCNRTSISSQAFAVGHVEPSPVTLNTNNAVSVPVSHHVPVDSLRAHPSSVMHMQQGVMSHHSQYGLYTPVYQRCIPDFLDSKVPRFQQPAASYSPCGYYPDYSVGYAHPIDQDPYWKAGDVPESRTSDMKEKEERDAILKLAEELQCLNEHFGVLRGFKLPLGFVVHNAKARWIKQTKPHSRYLTELAADVIEGSTSSGYLHGRRMSTQFA</sequence>
<keyword evidence="3" id="KW-1185">Reference proteome</keyword>
<name>A0A7J5ZV90_AMEME</name>
<dbReference type="Proteomes" id="UP000593565">
    <property type="component" value="Unassembled WGS sequence"/>
</dbReference>
<reference evidence="2 3" key="1">
    <citation type="submission" date="2020-02" db="EMBL/GenBank/DDBJ databases">
        <title>A chromosome-scale genome assembly of the black bullhead catfish (Ameiurus melas).</title>
        <authorList>
            <person name="Wen M."/>
            <person name="Zham M."/>
            <person name="Cabau C."/>
            <person name="Klopp C."/>
            <person name="Donnadieu C."/>
            <person name="Roques C."/>
            <person name="Bouchez O."/>
            <person name="Lampietro C."/>
            <person name="Jouanno E."/>
            <person name="Herpin A."/>
            <person name="Louis A."/>
            <person name="Berthelot C."/>
            <person name="Parey E."/>
            <person name="Roest-Crollius H."/>
            <person name="Braasch I."/>
            <person name="Postlethwait J."/>
            <person name="Robinson-Rechavi M."/>
            <person name="Echchiki A."/>
            <person name="Begum T."/>
            <person name="Montfort J."/>
            <person name="Schartl M."/>
            <person name="Bobe J."/>
            <person name="Guiguen Y."/>
        </authorList>
    </citation>
    <scope>NUCLEOTIDE SEQUENCE [LARGE SCALE GENOMIC DNA]</scope>
    <source>
        <strain evidence="2">M_S1</strain>
        <tissue evidence="2">Blood</tissue>
    </source>
</reference>
<dbReference type="EMBL" id="JAAGNN010000022">
    <property type="protein sequence ID" value="KAF4074552.1"/>
    <property type="molecule type" value="Genomic_DNA"/>
</dbReference>
<comment type="caution">
    <text evidence="2">The sequence shown here is derived from an EMBL/GenBank/DDBJ whole genome shotgun (WGS) entry which is preliminary data.</text>
</comment>
<organism evidence="2 3">
    <name type="scientific">Ameiurus melas</name>
    <name type="common">Black bullhead</name>
    <name type="synonym">Silurus melas</name>
    <dbReference type="NCBI Taxonomy" id="219545"/>
    <lineage>
        <taxon>Eukaryota</taxon>
        <taxon>Metazoa</taxon>
        <taxon>Chordata</taxon>
        <taxon>Craniata</taxon>
        <taxon>Vertebrata</taxon>
        <taxon>Euteleostomi</taxon>
        <taxon>Actinopterygii</taxon>
        <taxon>Neopterygii</taxon>
        <taxon>Teleostei</taxon>
        <taxon>Ostariophysi</taxon>
        <taxon>Siluriformes</taxon>
        <taxon>Ictaluridae</taxon>
        <taxon>Ameiurus</taxon>
    </lineage>
</organism>
<evidence type="ECO:0000256" key="1">
    <source>
        <dbReference type="SAM" id="MobiDB-lite"/>
    </source>
</evidence>
<evidence type="ECO:0000313" key="2">
    <source>
        <dbReference type="EMBL" id="KAF4074552.1"/>
    </source>
</evidence>
<protein>
    <submittedName>
        <fullName evidence="2">Uncharacterized protein</fullName>
    </submittedName>
</protein>
<dbReference type="AlphaFoldDB" id="A0A7J5ZV90"/>
<proteinExistence type="predicted"/>